<feature type="region of interest" description="Disordered" evidence="6">
    <location>
        <begin position="100"/>
        <end position="123"/>
    </location>
</feature>
<keyword evidence="9" id="KW-1185">Reference proteome</keyword>
<gene>
    <name evidence="8" type="ORF">LSAA_5135</name>
</gene>
<evidence type="ECO:0000256" key="1">
    <source>
        <dbReference type="ARBA" id="ARBA00004496"/>
    </source>
</evidence>
<feature type="compositionally biased region" description="Gly residues" evidence="6">
    <location>
        <begin position="106"/>
        <end position="123"/>
    </location>
</feature>
<dbReference type="Gene3D" id="1.25.40.180">
    <property type="match status" value="2"/>
</dbReference>
<organism evidence="8 9">
    <name type="scientific">Lepeophtheirus salmonis</name>
    <name type="common">Salmon louse</name>
    <name type="synonym">Caligus salmonis</name>
    <dbReference type="NCBI Taxonomy" id="72036"/>
    <lineage>
        <taxon>Eukaryota</taxon>
        <taxon>Metazoa</taxon>
        <taxon>Ecdysozoa</taxon>
        <taxon>Arthropoda</taxon>
        <taxon>Crustacea</taxon>
        <taxon>Multicrustacea</taxon>
        <taxon>Hexanauplia</taxon>
        <taxon>Copepoda</taxon>
        <taxon>Siphonostomatoida</taxon>
        <taxon>Caligidae</taxon>
        <taxon>Lepeophtheirus</taxon>
    </lineage>
</organism>
<accession>A0A7R8H4Q7</accession>
<feature type="domain" description="MI" evidence="7">
    <location>
        <begin position="330"/>
        <end position="437"/>
    </location>
</feature>
<keyword evidence="5" id="KW-0539">Nucleus</keyword>
<dbReference type="InterPro" id="IPR003891">
    <property type="entry name" value="Initiation_fac_eIF4g_MI"/>
</dbReference>
<dbReference type="AlphaFoldDB" id="A0A7R8H4Q7"/>
<dbReference type="Pfam" id="PF02847">
    <property type="entry name" value="MA3"/>
    <property type="match status" value="2"/>
</dbReference>
<dbReference type="FunFam" id="1.25.40.180:FF:000009">
    <property type="entry name" value="programmed cell death protein 4"/>
    <property type="match status" value="1"/>
</dbReference>
<dbReference type="InterPro" id="IPR016024">
    <property type="entry name" value="ARM-type_fold"/>
</dbReference>
<dbReference type="SUPFAM" id="SSF48371">
    <property type="entry name" value="ARM repeat"/>
    <property type="match status" value="2"/>
</dbReference>
<comment type="similarity">
    <text evidence="2">Belongs to the PDCD4 family.</text>
</comment>
<evidence type="ECO:0000256" key="4">
    <source>
        <dbReference type="ARBA" id="ARBA00022737"/>
    </source>
</evidence>
<dbReference type="GO" id="GO:0045892">
    <property type="term" value="P:negative regulation of DNA-templated transcription"/>
    <property type="evidence" value="ECO:0007669"/>
    <property type="project" value="InterPro"/>
</dbReference>
<feature type="domain" description="MI" evidence="7">
    <location>
        <begin position="165"/>
        <end position="288"/>
    </location>
</feature>
<dbReference type="PANTHER" id="PTHR12626">
    <property type="entry name" value="PROGRAMMED CELL DEATH 4"/>
    <property type="match status" value="1"/>
</dbReference>
<reference evidence="8" key="1">
    <citation type="submission" date="2021-02" db="EMBL/GenBank/DDBJ databases">
        <authorList>
            <person name="Bekaert M."/>
        </authorList>
    </citation>
    <scope>NUCLEOTIDE SEQUENCE</scope>
    <source>
        <strain evidence="8">IoA-00</strain>
    </source>
</reference>
<evidence type="ECO:0000313" key="8">
    <source>
        <dbReference type="EMBL" id="CAF2850155.1"/>
    </source>
</evidence>
<evidence type="ECO:0000256" key="6">
    <source>
        <dbReference type="SAM" id="MobiDB-lite"/>
    </source>
</evidence>
<evidence type="ECO:0000256" key="2">
    <source>
        <dbReference type="ARBA" id="ARBA00005497"/>
    </source>
</evidence>
<dbReference type="InterPro" id="IPR039778">
    <property type="entry name" value="PDCD4"/>
</dbReference>
<dbReference type="SMART" id="SM00544">
    <property type="entry name" value="MA3"/>
    <property type="match status" value="2"/>
</dbReference>
<evidence type="ECO:0000256" key="5">
    <source>
        <dbReference type="ARBA" id="ARBA00023242"/>
    </source>
</evidence>
<dbReference type="GO" id="GO:0005634">
    <property type="term" value="C:nucleus"/>
    <property type="evidence" value="ECO:0007669"/>
    <property type="project" value="TreeGrafter"/>
</dbReference>
<proteinExistence type="inferred from homology"/>
<dbReference type="GO" id="GO:0005829">
    <property type="term" value="C:cytosol"/>
    <property type="evidence" value="ECO:0007669"/>
    <property type="project" value="TreeGrafter"/>
</dbReference>
<evidence type="ECO:0000256" key="3">
    <source>
        <dbReference type="ARBA" id="ARBA00022490"/>
    </source>
</evidence>
<dbReference type="EMBL" id="HG994593">
    <property type="protein sequence ID" value="CAF2850155.1"/>
    <property type="molecule type" value="Genomic_DNA"/>
</dbReference>
<evidence type="ECO:0000313" key="9">
    <source>
        <dbReference type="Proteomes" id="UP000675881"/>
    </source>
</evidence>
<evidence type="ECO:0000259" key="7">
    <source>
        <dbReference type="PROSITE" id="PS51366"/>
    </source>
</evidence>
<dbReference type="Proteomes" id="UP000675881">
    <property type="component" value="Chromosome 14"/>
</dbReference>
<sequence>MARLVEGNAILKELNDDLELAGGGAVLANLNEEEEEECGIEGVFCPLSKEDLKVIRDNAALHAKSGRRSKRPSRGVSICEEGKFGSSLLPLVMSTRFNKNQRRSRGGMGRGLPKKGGGGGKGTWGKLGCELELPWVDRNDPNYESDPEDTPTKFHALVPEMGEEDMQKLVEPLILEYFENSDAGEVIYTLQEMLLNIRDHRSMIVSITVELAMEHKSSHRELASVLLSDLYQKVISQRDIGTGYDYLLKQLPDLVFDNPDATDVLGNFIARSIADDCIPPKFLKSYKTCTINDYAVKAIERADALLNMKHGLVRLDNIWGTGGGVRPVKYLVKQIIMLLKEYISSEDIHEATQCLQDLEVPHFHHELVYEATVMVIESMNKLHCTIDQIRNGFERVFDIMPDIAIDVPTAYTVLERFCDRCRKAGFVTDELNRKMPSRGRKRFVSEGDGGRFKEYCPFREHNIHEEFIHFLETHYGHG</sequence>
<protein>
    <submittedName>
        <fullName evidence="8">PDCD4</fullName>
    </submittedName>
</protein>
<dbReference type="PROSITE" id="PS51366">
    <property type="entry name" value="MI"/>
    <property type="match status" value="2"/>
</dbReference>
<dbReference type="OrthoDB" id="414546at2759"/>
<dbReference type="PANTHER" id="PTHR12626:SF0">
    <property type="entry name" value="PROGRAMMED CELL DEATH PROTEIN 4"/>
    <property type="match status" value="1"/>
</dbReference>
<keyword evidence="3" id="KW-0963">Cytoplasm</keyword>
<comment type="subcellular location">
    <subcellularLocation>
        <location evidence="1">Cytoplasm</location>
    </subcellularLocation>
</comment>
<name>A0A7R8H4Q7_LEPSM</name>
<keyword evidence="4" id="KW-0677">Repeat</keyword>